<comment type="caution">
    <text evidence="2">The sequence shown here is derived from an EMBL/GenBank/DDBJ whole genome shotgun (WGS) entry which is preliminary data.</text>
</comment>
<dbReference type="SUPFAM" id="SSF53098">
    <property type="entry name" value="Ribonuclease H-like"/>
    <property type="match status" value="1"/>
</dbReference>
<dbReference type="PROSITE" id="PS50822">
    <property type="entry name" value="PIWI"/>
    <property type="match status" value="1"/>
</dbReference>
<proteinExistence type="predicted"/>
<reference evidence="2" key="1">
    <citation type="journal article" date="2020" name="Stud. Mycol.">
        <title>101 Dothideomycetes genomes: a test case for predicting lifestyles and emergence of pathogens.</title>
        <authorList>
            <person name="Haridas S."/>
            <person name="Albert R."/>
            <person name="Binder M."/>
            <person name="Bloem J."/>
            <person name="Labutti K."/>
            <person name="Salamov A."/>
            <person name="Andreopoulos B."/>
            <person name="Baker S."/>
            <person name="Barry K."/>
            <person name="Bills G."/>
            <person name="Bluhm B."/>
            <person name="Cannon C."/>
            <person name="Castanera R."/>
            <person name="Culley D."/>
            <person name="Daum C."/>
            <person name="Ezra D."/>
            <person name="Gonzalez J."/>
            <person name="Henrissat B."/>
            <person name="Kuo A."/>
            <person name="Liang C."/>
            <person name="Lipzen A."/>
            <person name="Lutzoni F."/>
            <person name="Magnuson J."/>
            <person name="Mondo S."/>
            <person name="Nolan M."/>
            <person name="Ohm R."/>
            <person name="Pangilinan J."/>
            <person name="Park H.-J."/>
            <person name="Ramirez L."/>
            <person name="Alfaro M."/>
            <person name="Sun H."/>
            <person name="Tritt A."/>
            <person name="Yoshinaga Y."/>
            <person name="Zwiers L.-H."/>
            <person name="Turgeon B."/>
            <person name="Goodwin S."/>
            <person name="Spatafora J."/>
            <person name="Crous P."/>
            <person name="Grigoriev I."/>
        </authorList>
    </citation>
    <scope>NUCLEOTIDE SEQUENCE</scope>
    <source>
        <strain evidence="2">CBS 133067</strain>
    </source>
</reference>
<dbReference type="GO" id="GO:0003676">
    <property type="term" value="F:nucleic acid binding"/>
    <property type="evidence" value="ECO:0007669"/>
    <property type="project" value="InterPro"/>
</dbReference>
<dbReference type="OrthoDB" id="10252740at2759"/>
<accession>A0A9P4IJC5</accession>
<evidence type="ECO:0000313" key="2">
    <source>
        <dbReference type="EMBL" id="KAF2102635.1"/>
    </source>
</evidence>
<dbReference type="InterPro" id="IPR012337">
    <property type="entry name" value="RNaseH-like_sf"/>
</dbReference>
<dbReference type="Gene3D" id="3.30.420.10">
    <property type="entry name" value="Ribonuclease H-like superfamily/Ribonuclease H"/>
    <property type="match status" value="1"/>
</dbReference>
<sequence length="277" mass="30397">MAEKSFGIRTLCFSRKTLGRCWSNTLRDSAGKIRPLMPYMANIAMKVNLKFGGVNHEVEGLSGILGSTLLLGADVTHPGSGALDGVPSVAAVVGNIDASCGRFLGSMRLQSDKNVELIEDFQSMVEQRLVAYAEHNSDILLAKVIFYRDGVGDSQYEALRNREVAKIRQAYKILQLKYPKSESSVKVTAIVVAKRHDVRFFPKSQDSIPGNGNCKPGLLVDTGVTSPYYMDLYLQSHNGIKGTAKPAHYIVLEDEIGFSADDNHNLVSLSVVRMMLR</sequence>
<protein>
    <submittedName>
        <fullName evidence="2">Stem cell self-renewal protein Piwi</fullName>
    </submittedName>
</protein>
<dbReference type="Pfam" id="PF02171">
    <property type="entry name" value="Piwi"/>
    <property type="match status" value="1"/>
</dbReference>
<gene>
    <name evidence="2" type="ORF">NA57DRAFT_32765</name>
</gene>
<feature type="domain" description="Piwi" evidence="1">
    <location>
        <begin position="24"/>
        <end position="277"/>
    </location>
</feature>
<dbReference type="SMART" id="SM00950">
    <property type="entry name" value="Piwi"/>
    <property type="match status" value="1"/>
</dbReference>
<organism evidence="2 3">
    <name type="scientific">Rhizodiscina lignyota</name>
    <dbReference type="NCBI Taxonomy" id="1504668"/>
    <lineage>
        <taxon>Eukaryota</taxon>
        <taxon>Fungi</taxon>
        <taxon>Dikarya</taxon>
        <taxon>Ascomycota</taxon>
        <taxon>Pezizomycotina</taxon>
        <taxon>Dothideomycetes</taxon>
        <taxon>Pleosporomycetidae</taxon>
        <taxon>Aulographales</taxon>
        <taxon>Rhizodiscinaceae</taxon>
        <taxon>Rhizodiscina</taxon>
    </lineage>
</organism>
<dbReference type="InterPro" id="IPR003165">
    <property type="entry name" value="Piwi"/>
</dbReference>
<evidence type="ECO:0000259" key="1">
    <source>
        <dbReference type="PROSITE" id="PS50822"/>
    </source>
</evidence>
<evidence type="ECO:0000313" key="3">
    <source>
        <dbReference type="Proteomes" id="UP000799772"/>
    </source>
</evidence>
<keyword evidence="3" id="KW-1185">Reference proteome</keyword>
<dbReference type="AlphaFoldDB" id="A0A9P4IJC5"/>
<dbReference type="Proteomes" id="UP000799772">
    <property type="component" value="Unassembled WGS sequence"/>
</dbReference>
<dbReference type="PANTHER" id="PTHR22891">
    <property type="entry name" value="EUKARYOTIC TRANSLATION INITIATION FACTOR 2C"/>
    <property type="match status" value="1"/>
</dbReference>
<dbReference type="InterPro" id="IPR036397">
    <property type="entry name" value="RNaseH_sf"/>
</dbReference>
<dbReference type="EMBL" id="ML978122">
    <property type="protein sequence ID" value="KAF2102635.1"/>
    <property type="molecule type" value="Genomic_DNA"/>
</dbReference>
<name>A0A9P4IJC5_9PEZI</name>
<dbReference type="Gene3D" id="3.40.50.2300">
    <property type="match status" value="1"/>
</dbReference>